<dbReference type="PANTHER" id="PTHR42996:SF1">
    <property type="entry name" value="PHOSPHATE-BINDING PROTEIN PSTS"/>
    <property type="match status" value="1"/>
</dbReference>
<evidence type="ECO:0000256" key="4">
    <source>
        <dbReference type="ARBA" id="ARBA00022448"/>
    </source>
</evidence>
<evidence type="ECO:0000313" key="9">
    <source>
        <dbReference type="EMBL" id="GGB07517.1"/>
    </source>
</evidence>
<comment type="caution">
    <text evidence="9">The sequence shown here is derived from an EMBL/GenBank/DDBJ whole genome shotgun (WGS) entry which is preliminary data.</text>
</comment>
<dbReference type="Proteomes" id="UP000607559">
    <property type="component" value="Unassembled WGS sequence"/>
</dbReference>
<evidence type="ECO:0000259" key="8">
    <source>
        <dbReference type="Pfam" id="PF12849"/>
    </source>
</evidence>
<accession>A0A8J2UEZ6</accession>
<dbReference type="RefSeq" id="WP_188933720.1">
    <property type="nucleotide sequence ID" value="NZ_BMJC01000003.1"/>
</dbReference>
<feature type="chain" id="PRO_5035266673" description="Phosphate-binding protein" evidence="7">
    <location>
        <begin position="30"/>
        <end position="371"/>
    </location>
</feature>
<dbReference type="InterPro" id="IPR005673">
    <property type="entry name" value="ABC_phos-bd_PstS"/>
</dbReference>
<dbReference type="GO" id="GO:0035435">
    <property type="term" value="P:phosphate ion transmembrane transport"/>
    <property type="evidence" value="ECO:0007669"/>
    <property type="project" value="InterPro"/>
</dbReference>
<keyword evidence="5 6" id="KW-0592">Phosphate transport</keyword>
<feature type="signal peptide" evidence="7">
    <location>
        <begin position="1"/>
        <end position="29"/>
    </location>
</feature>
<comment type="subunit">
    <text evidence="3">The complex is composed of two ATP-binding proteins (PstB), two transmembrane proteins (PstC and PstA) and a solute-binding protein (PstS).</text>
</comment>
<dbReference type="EMBL" id="BMJC01000003">
    <property type="protein sequence ID" value="GGB07517.1"/>
    <property type="molecule type" value="Genomic_DNA"/>
</dbReference>
<name>A0A8J2UEZ6_9BACT</name>
<gene>
    <name evidence="9" type="ORF">GCM10011511_33770</name>
</gene>
<dbReference type="PROSITE" id="PS51257">
    <property type="entry name" value="PROKAR_LIPOPROTEIN"/>
    <property type="match status" value="1"/>
</dbReference>
<dbReference type="InterPro" id="IPR024370">
    <property type="entry name" value="PBP_domain"/>
</dbReference>
<dbReference type="InterPro" id="IPR050962">
    <property type="entry name" value="Phosphate-bind_PstS"/>
</dbReference>
<dbReference type="NCBIfam" id="TIGR00975">
    <property type="entry name" value="3a0107s03"/>
    <property type="match status" value="1"/>
</dbReference>
<dbReference type="GO" id="GO:0043190">
    <property type="term" value="C:ATP-binding cassette (ABC) transporter complex"/>
    <property type="evidence" value="ECO:0007669"/>
    <property type="project" value="InterPro"/>
</dbReference>
<evidence type="ECO:0000256" key="7">
    <source>
        <dbReference type="SAM" id="SignalP"/>
    </source>
</evidence>
<keyword evidence="7" id="KW-0732">Signal</keyword>
<reference evidence="9" key="2">
    <citation type="submission" date="2020-09" db="EMBL/GenBank/DDBJ databases">
        <authorList>
            <person name="Sun Q."/>
            <person name="Zhou Y."/>
        </authorList>
    </citation>
    <scope>NUCLEOTIDE SEQUENCE</scope>
    <source>
        <strain evidence="9">CGMCC 1.15448</strain>
    </source>
</reference>
<keyword evidence="10" id="KW-1185">Reference proteome</keyword>
<evidence type="ECO:0000256" key="6">
    <source>
        <dbReference type="PIRNR" id="PIRNR002756"/>
    </source>
</evidence>
<dbReference type="PIRSF" id="PIRSF002756">
    <property type="entry name" value="PstS"/>
    <property type="match status" value="1"/>
</dbReference>
<organism evidence="9 10">
    <name type="scientific">Puia dinghuensis</name>
    <dbReference type="NCBI Taxonomy" id="1792502"/>
    <lineage>
        <taxon>Bacteria</taxon>
        <taxon>Pseudomonadati</taxon>
        <taxon>Bacteroidota</taxon>
        <taxon>Chitinophagia</taxon>
        <taxon>Chitinophagales</taxon>
        <taxon>Chitinophagaceae</taxon>
        <taxon>Puia</taxon>
    </lineage>
</organism>
<evidence type="ECO:0000313" key="10">
    <source>
        <dbReference type="Proteomes" id="UP000607559"/>
    </source>
</evidence>
<keyword evidence="4 6" id="KW-0813">Transport</keyword>
<proteinExistence type="inferred from homology"/>
<sequence>MKLHSFKIKRSLVAGAFFALFSISLVSCGGDGGSTSGKDSTASASSDDNTLLGAGSSFDNPLFSKQFSEYSKTGNLKINYQSVGSGAGISQLTAKTVDFGASDAPMNSKQDSAVSAPVVHIPVTEGAVVLSYNLSEVKDTLLLTPAVLADIFLGKITKWNDPKIAAVNKSAKLPATPIVIAHRSDGSGTTNIFTTYLSKVSEDWSKSPGKGSSINWPIGLGGKGNEGVAGLIKQTPGAIGYIELAYAVQNNMPYAKVQNKAGNFITPSIASVTAAANIQIPADTKVSLTNTEAADGYPISSFSWVLLYKDQKYADRSLDRATKLVKLLQWMIHDGQQFSSALTYAPLSPAAVSAGDAVLKSITYDGKPILQ</sequence>
<protein>
    <recommendedName>
        <fullName evidence="6">Phosphate-binding protein</fullName>
    </recommendedName>
</protein>
<reference evidence="9" key="1">
    <citation type="journal article" date="2014" name="Int. J. Syst. Evol. Microbiol.">
        <title>Complete genome sequence of Corynebacterium casei LMG S-19264T (=DSM 44701T), isolated from a smear-ripened cheese.</title>
        <authorList>
            <consortium name="US DOE Joint Genome Institute (JGI-PGF)"/>
            <person name="Walter F."/>
            <person name="Albersmeier A."/>
            <person name="Kalinowski J."/>
            <person name="Ruckert C."/>
        </authorList>
    </citation>
    <scope>NUCLEOTIDE SEQUENCE</scope>
    <source>
        <strain evidence="9">CGMCC 1.15448</strain>
    </source>
</reference>
<evidence type="ECO:0000256" key="3">
    <source>
        <dbReference type="ARBA" id="ARBA00011529"/>
    </source>
</evidence>
<evidence type="ECO:0000256" key="5">
    <source>
        <dbReference type="ARBA" id="ARBA00022592"/>
    </source>
</evidence>
<evidence type="ECO:0000256" key="1">
    <source>
        <dbReference type="ARBA" id="ARBA00002841"/>
    </source>
</evidence>
<comment type="function">
    <text evidence="1">Part of the ABC transporter complex PstSACB involved in phosphate import.</text>
</comment>
<dbReference type="Pfam" id="PF12849">
    <property type="entry name" value="PBP_like_2"/>
    <property type="match status" value="1"/>
</dbReference>
<feature type="domain" description="PBP" evidence="8">
    <location>
        <begin position="42"/>
        <end position="332"/>
    </location>
</feature>
<dbReference type="GO" id="GO:0042301">
    <property type="term" value="F:phosphate ion binding"/>
    <property type="evidence" value="ECO:0007669"/>
    <property type="project" value="InterPro"/>
</dbReference>
<dbReference type="SUPFAM" id="SSF53850">
    <property type="entry name" value="Periplasmic binding protein-like II"/>
    <property type="match status" value="1"/>
</dbReference>
<dbReference type="CDD" id="cd13565">
    <property type="entry name" value="PBP2_PstS"/>
    <property type="match status" value="1"/>
</dbReference>
<dbReference type="PANTHER" id="PTHR42996">
    <property type="entry name" value="PHOSPHATE-BINDING PROTEIN PSTS"/>
    <property type="match status" value="1"/>
</dbReference>
<evidence type="ECO:0000256" key="2">
    <source>
        <dbReference type="ARBA" id="ARBA00008725"/>
    </source>
</evidence>
<comment type="similarity">
    <text evidence="2 6">Belongs to the PstS family.</text>
</comment>
<dbReference type="AlphaFoldDB" id="A0A8J2UEZ6"/>
<dbReference type="Gene3D" id="3.40.190.10">
    <property type="entry name" value="Periplasmic binding protein-like II"/>
    <property type="match status" value="2"/>
</dbReference>